<evidence type="ECO:0000313" key="3">
    <source>
        <dbReference type="Proteomes" id="UP001195483"/>
    </source>
</evidence>
<feature type="compositionally biased region" description="Polar residues" evidence="1">
    <location>
        <begin position="45"/>
        <end position="61"/>
    </location>
</feature>
<organism evidence="2 3">
    <name type="scientific">Potamilus streckersoni</name>
    <dbReference type="NCBI Taxonomy" id="2493646"/>
    <lineage>
        <taxon>Eukaryota</taxon>
        <taxon>Metazoa</taxon>
        <taxon>Spiralia</taxon>
        <taxon>Lophotrochozoa</taxon>
        <taxon>Mollusca</taxon>
        <taxon>Bivalvia</taxon>
        <taxon>Autobranchia</taxon>
        <taxon>Heteroconchia</taxon>
        <taxon>Palaeoheterodonta</taxon>
        <taxon>Unionida</taxon>
        <taxon>Unionoidea</taxon>
        <taxon>Unionidae</taxon>
        <taxon>Ambleminae</taxon>
        <taxon>Lampsilini</taxon>
        <taxon>Potamilus</taxon>
    </lineage>
</organism>
<accession>A0AAE0WHU3</accession>
<proteinExistence type="predicted"/>
<protein>
    <submittedName>
        <fullName evidence="2">Uncharacterized protein</fullName>
    </submittedName>
</protein>
<feature type="region of interest" description="Disordered" evidence="1">
    <location>
        <begin position="45"/>
        <end position="92"/>
    </location>
</feature>
<gene>
    <name evidence="2" type="ORF">CHS0354_042108</name>
</gene>
<sequence length="92" mass="10472">MGHKPSHPLDLNSIVTDSLSALLALNSTKTTARTNLKEDTLHTIHQIQTQGKKASPNTPRKTQPYLDEEDTPPKQLRERLENLTRRTHKPNR</sequence>
<name>A0AAE0WHU3_9BIVA</name>
<dbReference type="EMBL" id="JAEAOA010002353">
    <property type="protein sequence ID" value="KAK3612600.1"/>
    <property type="molecule type" value="Genomic_DNA"/>
</dbReference>
<feature type="compositionally biased region" description="Basic and acidic residues" evidence="1">
    <location>
        <begin position="71"/>
        <end position="84"/>
    </location>
</feature>
<reference evidence="2" key="3">
    <citation type="submission" date="2023-05" db="EMBL/GenBank/DDBJ databases">
        <authorList>
            <person name="Smith C.H."/>
        </authorList>
    </citation>
    <scope>NUCLEOTIDE SEQUENCE</scope>
    <source>
        <strain evidence="2">CHS0354</strain>
        <tissue evidence="2">Mantle</tissue>
    </source>
</reference>
<reference evidence="2" key="1">
    <citation type="journal article" date="2021" name="Genome Biol. Evol.">
        <title>A High-Quality Reference Genome for a Parasitic Bivalve with Doubly Uniparental Inheritance (Bivalvia: Unionida).</title>
        <authorList>
            <person name="Smith C.H."/>
        </authorList>
    </citation>
    <scope>NUCLEOTIDE SEQUENCE</scope>
    <source>
        <strain evidence="2">CHS0354</strain>
    </source>
</reference>
<comment type="caution">
    <text evidence="2">The sequence shown here is derived from an EMBL/GenBank/DDBJ whole genome shotgun (WGS) entry which is preliminary data.</text>
</comment>
<dbReference type="AlphaFoldDB" id="A0AAE0WHU3"/>
<reference evidence="2" key="2">
    <citation type="journal article" date="2021" name="Genome Biol. Evol.">
        <title>Developing a high-quality reference genome for a parasitic bivalve with doubly uniparental inheritance (Bivalvia: Unionida).</title>
        <authorList>
            <person name="Smith C.H."/>
        </authorList>
    </citation>
    <scope>NUCLEOTIDE SEQUENCE</scope>
    <source>
        <strain evidence="2">CHS0354</strain>
        <tissue evidence="2">Mantle</tissue>
    </source>
</reference>
<keyword evidence="3" id="KW-1185">Reference proteome</keyword>
<evidence type="ECO:0000256" key="1">
    <source>
        <dbReference type="SAM" id="MobiDB-lite"/>
    </source>
</evidence>
<dbReference type="Proteomes" id="UP001195483">
    <property type="component" value="Unassembled WGS sequence"/>
</dbReference>
<evidence type="ECO:0000313" key="2">
    <source>
        <dbReference type="EMBL" id="KAK3612600.1"/>
    </source>
</evidence>